<name>M4VE99_9BACT</name>
<dbReference type="InterPro" id="IPR027417">
    <property type="entry name" value="P-loop_NTPase"/>
</dbReference>
<dbReference type="PATRIC" id="fig|1184267.3.peg.2177"/>
<dbReference type="PRINTS" id="PR01590">
    <property type="entry name" value="HTHFIS"/>
</dbReference>
<keyword evidence="8" id="KW-1185">Reference proteome</keyword>
<feature type="domain" description="Sigma-54 factor interaction" evidence="6">
    <location>
        <begin position="87"/>
        <end position="160"/>
    </location>
</feature>
<accession>M4VE99</accession>
<evidence type="ECO:0000256" key="1">
    <source>
        <dbReference type="ARBA" id="ARBA00022741"/>
    </source>
</evidence>
<dbReference type="GO" id="GO:0005524">
    <property type="term" value="F:ATP binding"/>
    <property type="evidence" value="ECO:0007669"/>
    <property type="project" value="UniProtKB-KW"/>
</dbReference>
<dbReference type="Proteomes" id="UP000012040">
    <property type="component" value="Chromosome"/>
</dbReference>
<dbReference type="InterPro" id="IPR009057">
    <property type="entry name" value="Homeodomain-like_sf"/>
</dbReference>
<gene>
    <name evidence="7" type="ORF">A11Q_2150</name>
</gene>
<dbReference type="EMBL" id="CP003537">
    <property type="protein sequence ID" value="AGH96366.1"/>
    <property type="molecule type" value="Genomic_DNA"/>
</dbReference>
<dbReference type="PROSITE" id="PS50045">
    <property type="entry name" value="SIGMA54_INTERACT_4"/>
    <property type="match status" value="1"/>
</dbReference>
<evidence type="ECO:0000259" key="6">
    <source>
        <dbReference type="PROSITE" id="PS50045"/>
    </source>
</evidence>
<dbReference type="Gene3D" id="1.10.8.60">
    <property type="match status" value="1"/>
</dbReference>
<keyword evidence="4" id="KW-0238">DNA-binding</keyword>
<evidence type="ECO:0000256" key="3">
    <source>
        <dbReference type="ARBA" id="ARBA00023015"/>
    </source>
</evidence>
<dbReference type="GO" id="GO:0043565">
    <property type="term" value="F:sequence-specific DNA binding"/>
    <property type="evidence" value="ECO:0007669"/>
    <property type="project" value="InterPro"/>
</dbReference>
<dbReference type="eggNOG" id="COG2204">
    <property type="taxonomic scope" value="Bacteria"/>
</dbReference>
<dbReference type="InterPro" id="IPR058031">
    <property type="entry name" value="AAA_lid_NorR"/>
</dbReference>
<keyword evidence="2" id="KW-0067">ATP-binding</keyword>
<keyword evidence="1" id="KW-0547">Nucleotide-binding</keyword>
<keyword evidence="3" id="KW-0805">Transcription regulation</keyword>
<dbReference type="PANTHER" id="PTHR32071">
    <property type="entry name" value="TRANSCRIPTIONAL REGULATORY PROTEIN"/>
    <property type="match status" value="1"/>
</dbReference>
<organism evidence="7 8">
    <name type="scientific">Pseudobdellovibrio exovorus JSS</name>
    <dbReference type="NCBI Taxonomy" id="1184267"/>
    <lineage>
        <taxon>Bacteria</taxon>
        <taxon>Pseudomonadati</taxon>
        <taxon>Bdellovibrionota</taxon>
        <taxon>Bdellovibrionia</taxon>
        <taxon>Bdellovibrionales</taxon>
        <taxon>Pseudobdellovibrionaceae</taxon>
        <taxon>Pseudobdellovibrio</taxon>
    </lineage>
</organism>
<evidence type="ECO:0000256" key="2">
    <source>
        <dbReference type="ARBA" id="ARBA00022840"/>
    </source>
</evidence>
<proteinExistence type="predicted"/>
<evidence type="ECO:0000313" key="8">
    <source>
        <dbReference type="Proteomes" id="UP000012040"/>
    </source>
</evidence>
<dbReference type="GO" id="GO:0006355">
    <property type="term" value="P:regulation of DNA-templated transcription"/>
    <property type="evidence" value="ECO:0007669"/>
    <property type="project" value="InterPro"/>
</dbReference>
<dbReference type="AlphaFoldDB" id="M4VE99"/>
<dbReference type="InterPro" id="IPR002078">
    <property type="entry name" value="Sigma_54_int"/>
</dbReference>
<dbReference type="PANTHER" id="PTHR32071:SF21">
    <property type="entry name" value="TRANSCRIPTIONAL REGULATORY PROTEIN FLGR"/>
    <property type="match status" value="1"/>
</dbReference>
<dbReference type="HOGENOM" id="CLU_000445_0_7_7"/>
<evidence type="ECO:0000256" key="4">
    <source>
        <dbReference type="ARBA" id="ARBA00023125"/>
    </source>
</evidence>
<dbReference type="InterPro" id="IPR002197">
    <property type="entry name" value="HTH_Fis"/>
</dbReference>
<dbReference type="Gene3D" id="1.10.10.60">
    <property type="entry name" value="Homeodomain-like"/>
    <property type="match status" value="1"/>
</dbReference>
<dbReference type="RefSeq" id="WP_015470856.1">
    <property type="nucleotide sequence ID" value="NC_020813.1"/>
</dbReference>
<reference evidence="7 8" key="1">
    <citation type="journal article" date="2013" name="ISME J.">
        <title>By their genes ye shall know them: genomic signatures of predatory bacteria.</title>
        <authorList>
            <person name="Pasternak Z."/>
            <person name="Pietrokovski S."/>
            <person name="Rotem O."/>
            <person name="Gophna U."/>
            <person name="Lurie-Weinberger M.N."/>
            <person name="Jurkevitch E."/>
        </authorList>
    </citation>
    <scope>NUCLEOTIDE SEQUENCE [LARGE SCALE GENOMIC DNA]</scope>
    <source>
        <strain evidence="7 8">JSS</strain>
    </source>
</reference>
<keyword evidence="5" id="KW-0804">Transcription</keyword>
<protein>
    <recommendedName>
        <fullName evidence="6">Sigma-54 factor interaction domain-containing protein</fullName>
    </recommendedName>
</protein>
<dbReference type="KEGG" id="bex:A11Q_2150"/>
<evidence type="ECO:0000256" key="5">
    <source>
        <dbReference type="ARBA" id="ARBA00023163"/>
    </source>
</evidence>
<dbReference type="Pfam" id="PF02954">
    <property type="entry name" value="HTH_8"/>
    <property type="match status" value="1"/>
</dbReference>
<sequence>MKYQYGSFEITSPVMLNVLESLHAQLDKSFFIIVGQDGSGKTTMMNYINRVAFGNVQENLFDEVMPPAGLDSAIVVTSKEMAYDVMKMFDRQKTCVVELPNLEDRKADIVGFANFFTEVLGLMNNSTAVKLTEKAAEKLLQYNWPGNFHELESTLEKAFFNALNGVEAKSVVEPEHIELNLQTKELEFTIGQKLDEIERKYILQTLYFVHQNRTRAAEILGISIRTLRNKINQYREEGYL</sequence>
<dbReference type="Pfam" id="PF25601">
    <property type="entry name" value="AAA_lid_14"/>
    <property type="match status" value="1"/>
</dbReference>
<dbReference type="OrthoDB" id="5289903at2"/>
<dbReference type="STRING" id="1184267.A11Q_2150"/>
<dbReference type="SUPFAM" id="SSF46689">
    <property type="entry name" value="Homeodomain-like"/>
    <property type="match status" value="1"/>
</dbReference>
<dbReference type="SUPFAM" id="SSF52540">
    <property type="entry name" value="P-loop containing nucleoside triphosphate hydrolases"/>
    <property type="match status" value="1"/>
</dbReference>
<evidence type="ECO:0000313" key="7">
    <source>
        <dbReference type="EMBL" id="AGH96366.1"/>
    </source>
</evidence>